<dbReference type="PROSITE" id="PS51000">
    <property type="entry name" value="HTH_DEOR_2"/>
    <property type="match status" value="1"/>
</dbReference>
<evidence type="ECO:0000313" key="7">
    <source>
        <dbReference type="Proteomes" id="UP000306192"/>
    </source>
</evidence>
<dbReference type="Gene3D" id="1.10.10.10">
    <property type="entry name" value="Winged helix-like DNA-binding domain superfamily/Winged helix DNA-binding domain"/>
    <property type="match status" value="1"/>
</dbReference>
<feature type="region of interest" description="Disordered" evidence="4">
    <location>
        <begin position="186"/>
        <end position="232"/>
    </location>
</feature>
<dbReference type="InterPro" id="IPR036388">
    <property type="entry name" value="WH-like_DNA-bd_sf"/>
</dbReference>
<dbReference type="InterPro" id="IPR026881">
    <property type="entry name" value="WYL_dom"/>
</dbReference>
<reference evidence="6 7" key="1">
    <citation type="journal article" date="2019" name="Microorganisms">
        <title>Systematic Affiliation and Genome Analysis of Subtercola vilae DB165(T) with Particular Emphasis on Cold Adaptation of an Isolate from a High-Altitude Cold Volcano Lake.</title>
        <authorList>
            <person name="Villalobos A.S."/>
            <person name="Wiese J."/>
            <person name="Imhoff J.F."/>
            <person name="Dorador C."/>
            <person name="Keller A."/>
            <person name="Hentschel U."/>
        </authorList>
    </citation>
    <scope>NUCLEOTIDE SEQUENCE [LARGE SCALE GENOMIC DNA]</scope>
    <source>
        <strain evidence="6 7">DB165</strain>
    </source>
</reference>
<gene>
    <name evidence="6" type="ORF">D4765_08515</name>
</gene>
<protein>
    <submittedName>
        <fullName evidence="6">WYL domain-containing transcriptional regulator</fullName>
    </submittedName>
</protein>
<dbReference type="InterPro" id="IPR018356">
    <property type="entry name" value="Tscrpt_reg_HTH_DeoR_CS"/>
</dbReference>
<feature type="region of interest" description="Disordered" evidence="4">
    <location>
        <begin position="131"/>
        <end position="155"/>
    </location>
</feature>
<proteinExistence type="predicted"/>
<dbReference type="PROSITE" id="PS00894">
    <property type="entry name" value="HTH_DEOR_1"/>
    <property type="match status" value="1"/>
</dbReference>
<dbReference type="Pfam" id="PF13280">
    <property type="entry name" value="WYL"/>
    <property type="match status" value="1"/>
</dbReference>
<feature type="domain" description="HTH deoR-type" evidence="5">
    <location>
        <begin position="4"/>
        <end position="59"/>
    </location>
</feature>
<comment type="caution">
    <text evidence="6">The sequence shown here is derived from an EMBL/GenBank/DDBJ whole genome shotgun (WGS) entry which is preliminary data.</text>
</comment>
<dbReference type="InterPro" id="IPR013196">
    <property type="entry name" value="HTH_11"/>
</dbReference>
<dbReference type="PANTHER" id="PTHR34580:SF3">
    <property type="entry name" value="PROTEIN PAFB"/>
    <property type="match status" value="1"/>
</dbReference>
<evidence type="ECO:0000256" key="1">
    <source>
        <dbReference type="ARBA" id="ARBA00023015"/>
    </source>
</evidence>
<evidence type="ECO:0000256" key="2">
    <source>
        <dbReference type="ARBA" id="ARBA00023125"/>
    </source>
</evidence>
<dbReference type="AlphaFoldDB" id="A0A4T2C4N1"/>
<dbReference type="RefSeq" id="WP_136641862.1">
    <property type="nucleotide sequence ID" value="NZ_QYRT01000012.1"/>
</dbReference>
<evidence type="ECO:0000256" key="4">
    <source>
        <dbReference type="SAM" id="MobiDB-lite"/>
    </source>
</evidence>
<keyword evidence="3" id="KW-0804">Transcription</keyword>
<dbReference type="GO" id="GO:0003700">
    <property type="term" value="F:DNA-binding transcription factor activity"/>
    <property type="evidence" value="ECO:0007669"/>
    <property type="project" value="InterPro"/>
</dbReference>
<evidence type="ECO:0000259" key="5">
    <source>
        <dbReference type="PROSITE" id="PS51000"/>
    </source>
</evidence>
<dbReference type="PROSITE" id="PS52050">
    <property type="entry name" value="WYL"/>
    <property type="match status" value="1"/>
</dbReference>
<name>A0A4T2C4N1_9MICO</name>
<evidence type="ECO:0000256" key="3">
    <source>
        <dbReference type="ARBA" id="ARBA00023163"/>
    </source>
</evidence>
<dbReference type="InterPro" id="IPR036390">
    <property type="entry name" value="WH_DNA-bd_sf"/>
</dbReference>
<sequence length="396" mass="41576">MISTTSRLLLVLSLLQTGRDWPGQLLADRLEVSQRTVRRDVDRLREMGYRVRATKGPGAGYRLEAGSELPPLLFDDEQAVALAVGLQSAIVAGAGMGEAAVRALATVRQVMPSRLRHRLDALRFTAVPERSTGVAAGTAATPAAGRSAGGGGGRETVSPDVLVALSLAIRAREVLRFDYAEASGSLYEPGSESASGSASGSASASGSGSEPGSASVPEPSEQPVPRGPRRVEPHHLVTSRARWYLVAWDLEKADWRIFRVDRFEPRSAPGPRFSRRELPGGASVQAFVAARFAGSEQGGGWPCVATVILNLPAREVLPFAEGEAVEDLGPHRCSLVAGSWSWVALAASLGRFDTDIEVVGPPELAAAFGVLAARYAATAAAATTERSRSVPAVIAP</sequence>
<dbReference type="InterPro" id="IPR001034">
    <property type="entry name" value="DeoR_HTH"/>
</dbReference>
<keyword evidence="7" id="KW-1185">Reference proteome</keyword>
<dbReference type="Pfam" id="PF08279">
    <property type="entry name" value="HTH_11"/>
    <property type="match status" value="1"/>
</dbReference>
<keyword evidence="1" id="KW-0805">Transcription regulation</keyword>
<dbReference type="GO" id="GO:0003677">
    <property type="term" value="F:DNA binding"/>
    <property type="evidence" value="ECO:0007669"/>
    <property type="project" value="UniProtKB-KW"/>
</dbReference>
<dbReference type="SUPFAM" id="SSF46785">
    <property type="entry name" value="Winged helix' DNA-binding domain"/>
    <property type="match status" value="1"/>
</dbReference>
<dbReference type="InterPro" id="IPR051534">
    <property type="entry name" value="CBASS_pafABC_assoc_protein"/>
</dbReference>
<keyword evidence="2" id="KW-0238">DNA-binding</keyword>
<accession>A0A4T2C4N1</accession>
<dbReference type="Proteomes" id="UP000306192">
    <property type="component" value="Unassembled WGS sequence"/>
</dbReference>
<dbReference type="OrthoDB" id="8555652at2"/>
<dbReference type="EMBL" id="QYRT01000012">
    <property type="protein sequence ID" value="TIH37436.1"/>
    <property type="molecule type" value="Genomic_DNA"/>
</dbReference>
<feature type="compositionally biased region" description="Low complexity" evidence="4">
    <location>
        <begin position="131"/>
        <end position="146"/>
    </location>
</feature>
<feature type="compositionally biased region" description="Low complexity" evidence="4">
    <location>
        <begin position="188"/>
        <end position="219"/>
    </location>
</feature>
<dbReference type="PANTHER" id="PTHR34580">
    <property type="match status" value="1"/>
</dbReference>
<organism evidence="6 7">
    <name type="scientific">Subtercola vilae</name>
    <dbReference type="NCBI Taxonomy" id="2056433"/>
    <lineage>
        <taxon>Bacteria</taxon>
        <taxon>Bacillati</taxon>
        <taxon>Actinomycetota</taxon>
        <taxon>Actinomycetes</taxon>
        <taxon>Micrococcales</taxon>
        <taxon>Microbacteriaceae</taxon>
        <taxon>Subtercola</taxon>
    </lineage>
</organism>
<evidence type="ECO:0000313" key="6">
    <source>
        <dbReference type="EMBL" id="TIH37436.1"/>
    </source>
</evidence>